<gene>
    <name evidence="1" type="ORF">METZ01_LOCUS174507</name>
</gene>
<protein>
    <recommendedName>
        <fullName evidence="2">DUF3604 domain-containing protein</fullName>
    </recommendedName>
</protein>
<dbReference type="Gene3D" id="3.20.20.140">
    <property type="entry name" value="Metal-dependent hydrolases"/>
    <property type="match status" value="1"/>
</dbReference>
<organism evidence="1">
    <name type="scientific">marine metagenome</name>
    <dbReference type="NCBI Taxonomy" id="408172"/>
    <lineage>
        <taxon>unclassified sequences</taxon>
        <taxon>metagenomes</taxon>
        <taxon>ecological metagenomes</taxon>
    </lineage>
</organism>
<reference evidence="1" key="1">
    <citation type="submission" date="2018-05" db="EMBL/GenBank/DDBJ databases">
        <authorList>
            <person name="Lanie J.A."/>
            <person name="Ng W.-L."/>
            <person name="Kazmierczak K.M."/>
            <person name="Andrzejewski T.M."/>
            <person name="Davidsen T.M."/>
            <person name="Wayne K.J."/>
            <person name="Tettelin H."/>
            <person name="Glass J.I."/>
            <person name="Rusch D."/>
            <person name="Podicherti R."/>
            <person name="Tsui H.-C.T."/>
            <person name="Winkler M.E."/>
        </authorList>
    </citation>
    <scope>NUCLEOTIDE SEQUENCE</scope>
</reference>
<dbReference type="InterPro" id="IPR022028">
    <property type="entry name" value="DUF3604"/>
</dbReference>
<proteinExistence type="predicted"/>
<sequence>MTNAVANELVGAVWPSAQPGSDPVLYGHVLLDPLGAFEARSLQTFRLVYTVGRYGIDDTGSIRVVFRFMGDWGALQTRDPKGYNYVTAQASTGARLSLHYANTGHQRPWFKSLTVKLHGGYLSEGDTITIVFGDTSQGSSGMQMQTFCEPGFEFKVLADVCAVGHYYPLAETPNIAIVPGEVHEWKAVLPSLRRPREVFRLGIKAEDKWGNPTDQASGSFRLQSNHPVKGLPEMIDYPLGEKSLIIDNLSVEKPGVVRIQLLDESGQCVTEAGPMVIHEGKFSGYWGDLHGQSGESIGLTTSRDYFEFARNMSFLDVTGHQANDFQVNNAFWKYLNQLTAEYHQDGHFVVFPGYEWSGNTAVGGDRNVFFRKEGRQIRRSSHALLEDRTDIDTDAPTAARLFKELQEEDCVVYAHVGGRYADIKQAHDPRLETAMEIHSAWGTFEWMLTDGFPLGHRSGVVCNSDGHKGRPGASYPGASTFGAYGGLTCFLTDDLSRDGIFECLRRRHHYGTTGCRMHMDVVVKFDKEATV</sequence>
<evidence type="ECO:0008006" key="2">
    <source>
        <dbReference type="Google" id="ProtNLM"/>
    </source>
</evidence>
<name>A0A382C8N9_9ZZZZ</name>
<dbReference type="SUPFAM" id="SSF89550">
    <property type="entry name" value="PHP domain-like"/>
    <property type="match status" value="1"/>
</dbReference>
<dbReference type="InterPro" id="IPR016195">
    <property type="entry name" value="Pol/histidinol_Pase-like"/>
</dbReference>
<dbReference type="EMBL" id="UINC01033029">
    <property type="protein sequence ID" value="SVB21653.1"/>
    <property type="molecule type" value="Genomic_DNA"/>
</dbReference>
<dbReference type="AlphaFoldDB" id="A0A382C8N9"/>
<evidence type="ECO:0000313" key="1">
    <source>
        <dbReference type="EMBL" id="SVB21653.1"/>
    </source>
</evidence>
<feature type="non-terminal residue" evidence="1">
    <location>
        <position position="531"/>
    </location>
</feature>
<dbReference type="Pfam" id="PF12228">
    <property type="entry name" value="DUF3604"/>
    <property type="match status" value="1"/>
</dbReference>
<accession>A0A382C8N9</accession>